<evidence type="ECO:0000313" key="1">
    <source>
        <dbReference type="EMBL" id="KTD21274.1"/>
    </source>
</evidence>
<protein>
    <submittedName>
        <fullName evidence="1">Uncharacterized protein</fullName>
    </submittedName>
</protein>
<gene>
    <name evidence="1" type="ORF">Llon_1372</name>
</gene>
<proteinExistence type="predicted"/>
<organism evidence="1 2">
    <name type="scientific">Legionella londiniensis</name>
    <dbReference type="NCBI Taxonomy" id="45068"/>
    <lineage>
        <taxon>Bacteria</taxon>
        <taxon>Pseudomonadati</taxon>
        <taxon>Pseudomonadota</taxon>
        <taxon>Gammaproteobacteria</taxon>
        <taxon>Legionellales</taxon>
        <taxon>Legionellaceae</taxon>
        <taxon>Legionella</taxon>
    </lineage>
</organism>
<keyword evidence="2" id="KW-1185">Reference proteome</keyword>
<comment type="caution">
    <text evidence="1">The sequence shown here is derived from an EMBL/GenBank/DDBJ whole genome shotgun (WGS) entry which is preliminary data.</text>
</comment>
<dbReference type="STRING" id="45068.Llon_1372"/>
<dbReference type="AlphaFoldDB" id="A0A0W0VMC6"/>
<dbReference type="PATRIC" id="fig|45068.5.peg.1482"/>
<name>A0A0W0VMC6_9GAMM</name>
<evidence type="ECO:0000313" key="2">
    <source>
        <dbReference type="Proteomes" id="UP000054997"/>
    </source>
</evidence>
<dbReference type="Proteomes" id="UP000054997">
    <property type="component" value="Unassembled WGS sequence"/>
</dbReference>
<reference evidence="1 2" key="1">
    <citation type="submission" date="2015-11" db="EMBL/GenBank/DDBJ databases">
        <title>Genomic analysis of 38 Legionella species identifies large and diverse effector repertoires.</title>
        <authorList>
            <person name="Burstein D."/>
            <person name="Amaro F."/>
            <person name="Zusman T."/>
            <person name="Lifshitz Z."/>
            <person name="Cohen O."/>
            <person name="Gilbert J.A."/>
            <person name="Pupko T."/>
            <person name="Shuman H.A."/>
            <person name="Segal G."/>
        </authorList>
    </citation>
    <scope>NUCLEOTIDE SEQUENCE [LARGE SCALE GENOMIC DNA]</scope>
    <source>
        <strain evidence="1 2">ATCC 49505</strain>
    </source>
</reference>
<sequence>MVSENKQMFLKAPEHSKSMKASQIEPIADHYKNKYQIVIYKNGSTAVGKQFIAKKIAIYRHRYEETARDYQDEKSKYANYVMRGFEPGEFTLNEENIGKKNCTLIKELLKEYLTPAVDENSVQELIELDEEQFNKVNTILMSNPAAKNILDQEIHQFLREEHRELKENISHCCLSMKEAWTEIIAIKQELKSNEAVGYVYTNGESKRSSHFEVLIITRQAIIKPVSWYGSELAFTRSGKNQFAELPLDKPAILQASNAIPVPQADIFACGTLGFLYLKELLKDDKAQLKEYALIFPYYDENDNLQWFFYPSPQVLKYSQSSKYNEVVKAMLVDSDIPQSLKLQEEQYRVATLKGLLRQSIAKAKEKKIDAVEKYNLNILSSLDNYRAKWLKAYENAMLSRASMDLPLPEKNQTINFFLAYSSHRLQKYASPLLAANHALLKQAIKAEKTQDSLQENIAQKNDIQAVSASENEAAAFSPKL</sequence>
<dbReference type="EMBL" id="LNYK01000016">
    <property type="protein sequence ID" value="KTD21274.1"/>
    <property type="molecule type" value="Genomic_DNA"/>
</dbReference>
<accession>A0A0W0VMC6</accession>